<dbReference type="GO" id="GO:0051306">
    <property type="term" value="P:mitotic sister chromatid separation"/>
    <property type="evidence" value="ECO:0007669"/>
    <property type="project" value="TreeGrafter"/>
</dbReference>
<feature type="region of interest" description="Disordered" evidence="7">
    <location>
        <begin position="592"/>
        <end position="683"/>
    </location>
</feature>
<evidence type="ECO:0000256" key="5">
    <source>
        <dbReference type="ARBA" id="ARBA00023242"/>
    </source>
</evidence>
<dbReference type="GO" id="GO:0003682">
    <property type="term" value="F:chromatin binding"/>
    <property type="evidence" value="ECO:0007669"/>
    <property type="project" value="TreeGrafter"/>
</dbReference>
<feature type="region of interest" description="Disordered" evidence="7">
    <location>
        <begin position="213"/>
        <end position="257"/>
    </location>
</feature>
<dbReference type="PANTHER" id="PTHR14324">
    <property type="entry name" value="CONDENSIN-2 COMPLEX SUBUNIT H2"/>
    <property type="match status" value="1"/>
</dbReference>
<feature type="domain" description="Condensin II complex subunit H2 N-terminal" evidence="8">
    <location>
        <begin position="19"/>
        <end position="135"/>
    </location>
</feature>
<feature type="region of interest" description="Disordered" evidence="7">
    <location>
        <begin position="291"/>
        <end position="316"/>
    </location>
</feature>
<proteinExistence type="inferred from homology"/>
<keyword evidence="5" id="KW-0539">Nucleus</keyword>
<feature type="domain" description="Condensin-2 complex subunit H2 C-terminal" evidence="9">
    <location>
        <begin position="464"/>
        <end position="593"/>
    </location>
</feature>
<feature type="compositionally biased region" description="Acidic residues" evidence="7">
    <location>
        <begin position="291"/>
        <end position="303"/>
    </location>
</feature>
<dbReference type="RefSeq" id="XP_022137758.1">
    <property type="nucleotide sequence ID" value="XM_022282066.1"/>
</dbReference>
<dbReference type="InterPro" id="IPR031737">
    <property type="entry name" value="CNDH2_C"/>
</dbReference>
<gene>
    <name evidence="12" type="primary">LOC111009123</name>
</gene>
<dbReference type="Pfam" id="PF06278">
    <property type="entry name" value="CNDH2_N"/>
    <property type="match status" value="1"/>
</dbReference>
<dbReference type="Proteomes" id="UP000504603">
    <property type="component" value="Unplaced"/>
</dbReference>
<dbReference type="AlphaFoldDB" id="A0A6J1CB98"/>
<dbReference type="GO" id="GO:0010032">
    <property type="term" value="P:meiotic chromosome condensation"/>
    <property type="evidence" value="ECO:0007669"/>
    <property type="project" value="TreeGrafter"/>
</dbReference>
<comment type="similarity">
    <text evidence="2">Belongs to the CND2 H2 (condensin-2 subunit 2) family.</text>
</comment>
<protein>
    <recommendedName>
        <fullName evidence="3">Condensin-2 complex subunit H2</fullName>
    </recommendedName>
    <alternativeName>
        <fullName evidence="6">Non-SMC condensin II complex subunit H2</fullName>
    </alternativeName>
</protein>
<dbReference type="Pfam" id="PF16869">
    <property type="entry name" value="CNDH2_M"/>
    <property type="match status" value="1"/>
</dbReference>
<dbReference type="KEGG" id="mcha:111009123"/>
<evidence type="ECO:0000259" key="9">
    <source>
        <dbReference type="Pfam" id="PF16858"/>
    </source>
</evidence>
<name>A0A6J1CB98_MOMCH</name>
<dbReference type="GO" id="GO:0000796">
    <property type="term" value="C:condensin complex"/>
    <property type="evidence" value="ECO:0007669"/>
    <property type="project" value="TreeGrafter"/>
</dbReference>
<dbReference type="InterPro" id="IPR031739">
    <property type="entry name" value="Ncaph2"/>
</dbReference>
<organism evidence="11 12">
    <name type="scientific">Momordica charantia</name>
    <name type="common">Bitter gourd</name>
    <name type="synonym">Balsam pear</name>
    <dbReference type="NCBI Taxonomy" id="3673"/>
    <lineage>
        <taxon>Eukaryota</taxon>
        <taxon>Viridiplantae</taxon>
        <taxon>Streptophyta</taxon>
        <taxon>Embryophyta</taxon>
        <taxon>Tracheophyta</taxon>
        <taxon>Spermatophyta</taxon>
        <taxon>Magnoliopsida</taxon>
        <taxon>eudicotyledons</taxon>
        <taxon>Gunneridae</taxon>
        <taxon>Pentapetalae</taxon>
        <taxon>rosids</taxon>
        <taxon>fabids</taxon>
        <taxon>Cucurbitales</taxon>
        <taxon>Cucurbitaceae</taxon>
        <taxon>Momordiceae</taxon>
        <taxon>Momordica</taxon>
    </lineage>
</organism>
<feature type="compositionally biased region" description="Polar residues" evidence="7">
    <location>
        <begin position="633"/>
        <end position="650"/>
    </location>
</feature>
<evidence type="ECO:0000259" key="10">
    <source>
        <dbReference type="Pfam" id="PF16869"/>
    </source>
</evidence>
<feature type="region of interest" description="Disordered" evidence="7">
    <location>
        <begin position="1"/>
        <end position="20"/>
    </location>
</feature>
<evidence type="ECO:0000256" key="4">
    <source>
        <dbReference type="ARBA" id="ARBA00023067"/>
    </source>
</evidence>
<dbReference type="InterPro" id="IPR009378">
    <property type="entry name" value="H2_N"/>
</dbReference>
<accession>A0A6J1CB98</accession>
<feature type="compositionally biased region" description="Polar residues" evidence="7">
    <location>
        <begin position="216"/>
        <end position="257"/>
    </location>
</feature>
<dbReference type="GO" id="GO:0005634">
    <property type="term" value="C:nucleus"/>
    <property type="evidence" value="ECO:0007669"/>
    <property type="project" value="UniProtKB-SubCell"/>
</dbReference>
<evidence type="ECO:0000256" key="2">
    <source>
        <dbReference type="ARBA" id="ARBA00007844"/>
    </source>
</evidence>
<dbReference type="PANTHER" id="PTHR14324:SF3">
    <property type="entry name" value="CONDENSIN-2 COMPLEX SUBUNIT H2"/>
    <property type="match status" value="1"/>
</dbReference>
<feature type="compositionally biased region" description="Basic and acidic residues" evidence="7">
    <location>
        <begin position="592"/>
        <end position="601"/>
    </location>
</feature>
<evidence type="ECO:0000313" key="12">
    <source>
        <dbReference type="RefSeq" id="XP_022137758.1"/>
    </source>
</evidence>
<evidence type="ECO:0000256" key="1">
    <source>
        <dbReference type="ARBA" id="ARBA00004123"/>
    </source>
</evidence>
<reference evidence="12" key="1">
    <citation type="submission" date="2025-08" db="UniProtKB">
        <authorList>
            <consortium name="RefSeq"/>
        </authorList>
    </citation>
    <scope>IDENTIFICATION</scope>
    <source>
        <strain evidence="12">OHB3-1</strain>
    </source>
</reference>
<evidence type="ECO:0000259" key="8">
    <source>
        <dbReference type="Pfam" id="PF06278"/>
    </source>
</evidence>
<evidence type="ECO:0000256" key="6">
    <source>
        <dbReference type="ARBA" id="ARBA00030479"/>
    </source>
</evidence>
<feature type="domain" description="Condensin II complex subunit H2 middle" evidence="10">
    <location>
        <begin position="157"/>
        <end position="303"/>
    </location>
</feature>
<dbReference type="Gene3D" id="1.10.10.580">
    <property type="entry name" value="Structural maintenance of chromosome 1. Chain E"/>
    <property type="match status" value="1"/>
</dbReference>
<feature type="compositionally biased region" description="Low complexity" evidence="7">
    <location>
        <begin position="609"/>
        <end position="620"/>
    </location>
</feature>
<comment type="subcellular location">
    <subcellularLocation>
        <location evidence="1">Nucleus</location>
    </subcellularLocation>
</comment>
<dbReference type="GeneID" id="111009123"/>
<keyword evidence="4" id="KW-0226">DNA condensation</keyword>
<evidence type="ECO:0000256" key="3">
    <source>
        <dbReference type="ARBA" id="ARBA00016903"/>
    </source>
</evidence>
<dbReference type="Pfam" id="PF16858">
    <property type="entry name" value="CNDH2_C"/>
    <property type="match status" value="1"/>
</dbReference>
<evidence type="ECO:0000256" key="7">
    <source>
        <dbReference type="SAM" id="MobiDB-lite"/>
    </source>
</evidence>
<evidence type="ECO:0000313" key="11">
    <source>
        <dbReference type="Proteomes" id="UP000504603"/>
    </source>
</evidence>
<dbReference type="InterPro" id="IPR023093">
    <property type="entry name" value="ScpA-like_C"/>
</dbReference>
<sequence length="683" mass="76294">MTDTREGNSKTAGTGEASFHRLQPERDLQLNWEVDLAQKLENYLVQICSGGELQSGEDENQVSVNFAEAALLLQGSIQVYSRKVEYLYSLVLRALEFLSQKRQQDNLEGTSIEGEQSGSNNNVEDEDLYWVSEDVPVDPKNSLDSTKEDGWLRQSVKPPANLVVLEGDCFDASGDNGELDSYLLATTSDIFQDFILLDPCDAEGVQDFLNGGNKFGGQSQNGCKGSSTRRGFQSPSRRSGGNMQKSSTGRGQSPLSNRCFNNNDFDYNTMPDPPCCDDFAHGNHEVGVDVEYSESDGSDDEDDPWKPLDPHKPGNLKIKPFRKVKAFKKNYDDSSRHQSVTALFPLARLHGPISPEFANIWEARRHAFDTQNESNSSLLYEKLRNSLINEGHESCDPTFDVEDEDIDHGFEGAMPDANPPDIDDSNNHFMDEAMCSENEKRDAAAAHFNNGETYEPEYPDSQASLEDLCRSHLDALLASIAETEKQTEMAARVSTWKQKIEHNLEEQDIRPPFDILEYGKGILEELSGEADNGGVVSFSDVVKGQEKFDVARSFSALLQLVNNGEVELEKRGVDGESICYTSVNPFHVRLTHHDIRPDKTQHQMLRKQSTSSSKSENGSSDNVRHINHKSSHDNNTLKQSRTRDLSQQNRKLPGKLGKVGSLRTTPEGKRRRRSRFAEPVDLG</sequence>
<dbReference type="InterPro" id="IPR031719">
    <property type="entry name" value="H2_M"/>
</dbReference>
<dbReference type="OrthoDB" id="10038475at2759"/>
<keyword evidence="11" id="KW-1185">Reference proteome</keyword>